<evidence type="ECO:0000256" key="3">
    <source>
        <dbReference type="ARBA" id="ARBA00023065"/>
    </source>
</evidence>
<dbReference type="Proteomes" id="UP001335720">
    <property type="component" value="Chromosome"/>
</dbReference>
<proteinExistence type="inferred from homology"/>
<dbReference type="InterPro" id="IPR008218">
    <property type="entry name" value="ATPase_V1-cplx_f_g_su"/>
</dbReference>
<name>A0AA48KW44_9FIRM</name>
<accession>A0AA48KW44</accession>
<dbReference type="EMBL" id="AP027925">
    <property type="protein sequence ID" value="BED92606.1"/>
    <property type="molecule type" value="Genomic_DNA"/>
</dbReference>
<comment type="similarity">
    <text evidence="1">Belongs to the V-ATPase F subunit family.</text>
</comment>
<dbReference type="KEGG" id="ptrh:RsTaC01_0416"/>
<reference evidence="4" key="1">
    <citation type="journal article" date="2023" name="ISME J.">
        <title>Emergence of putative energy parasites within Clostridia revealed by genome analysis of a novel endosymbiotic clade.</title>
        <authorList>
            <person name="Takahashi K."/>
            <person name="Kuwahara H."/>
            <person name="Horikawa Y."/>
            <person name="Izawa K."/>
            <person name="Kato D."/>
            <person name="Inagaki T."/>
            <person name="Yuki M."/>
            <person name="Ohkuma M."/>
            <person name="Hongoh Y."/>
        </authorList>
    </citation>
    <scope>NUCLEOTIDE SEQUENCE</scope>
    <source>
        <strain evidence="4">RsTa-C01</strain>
    </source>
</reference>
<dbReference type="SUPFAM" id="SSF159468">
    <property type="entry name" value="AtpF-like"/>
    <property type="match status" value="1"/>
</dbReference>
<evidence type="ECO:0000256" key="1">
    <source>
        <dbReference type="ARBA" id="ARBA00010148"/>
    </source>
</evidence>
<dbReference type="Gene3D" id="3.40.50.10580">
    <property type="entry name" value="ATPase, V1 complex, subunit F"/>
    <property type="match status" value="1"/>
</dbReference>
<protein>
    <submittedName>
        <fullName evidence="4">ATP synthase subunit F</fullName>
    </submittedName>
</protein>
<dbReference type="Pfam" id="PF01990">
    <property type="entry name" value="ATP-synt_F"/>
    <property type="match status" value="1"/>
</dbReference>
<dbReference type="InterPro" id="IPR036906">
    <property type="entry name" value="ATPase_V1_fsu_sf"/>
</dbReference>
<keyword evidence="3" id="KW-0406">Ion transport</keyword>
<keyword evidence="2" id="KW-0813">Transport</keyword>
<sequence>MKFFLLSDNTDTLVGMRLAGIEGVVLNGKNEVIKKLNEVLKMNDVGIVLITKKLVNLCKDYFFEIKSKYKIPIMVEIPDRYSNGGSSISDYVANSIGIKI</sequence>
<gene>
    <name evidence="4" type="ORF">RsTaC01_0416</name>
</gene>
<organism evidence="4">
    <name type="scientific">Candidatus Paraimprobicoccus trichonymphae</name>
    <dbReference type="NCBI Taxonomy" id="3033793"/>
    <lineage>
        <taxon>Bacteria</taxon>
        <taxon>Bacillati</taxon>
        <taxon>Bacillota</taxon>
        <taxon>Clostridia</taxon>
        <taxon>Candidatus Paraimprobicoccus</taxon>
    </lineage>
</organism>
<evidence type="ECO:0000256" key="2">
    <source>
        <dbReference type="ARBA" id="ARBA00022448"/>
    </source>
</evidence>
<evidence type="ECO:0000313" key="4">
    <source>
        <dbReference type="EMBL" id="BED92606.1"/>
    </source>
</evidence>
<dbReference type="GO" id="GO:0046961">
    <property type="term" value="F:proton-transporting ATPase activity, rotational mechanism"/>
    <property type="evidence" value="ECO:0007669"/>
    <property type="project" value="InterPro"/>
</dbReference>
<dbReference type="AlphaFoldDB" id="A0AA48KW44"/>